<keyword evidence="8" id="KW-1185">Reference proteome</keyword>
<proteinExistence type="inferred from homology"/>
<dbReference type="EMBL" id="CAUWAG010000018">
    <property type="protein sequence ID" value="CAJ2510858.1"/>
    <property type="molecule type" value="Genomic_DNA"/>
</dbReference>
<keyword evidence="3" id="KW-1133">Transmembrane helix</keyword>
<gene>
    <name evidence="7" type="ORF">KHLLAP_LOCUS11326</name>
</gene>
<accession>A0AAI8VUV7</accession>
<comment type="caution">
    <text evidence="7">The sequence shown here is derived from an EMBL/GenBank/DDBJ whole genome shotgun (WGS) entry which is preliminary data.</text>
</comment>
<name>A0AAI8VUV7_9PEZI</name>
<evidence type="ECO:0000256" key="2">
    <source>
        <dbReference type="ARBA" id="ARBA00022692"/>
    </source>
</evidence>
<evidence type="ECO:0000256" key="4">
    <source>
        <dbReference type="ARBA" id="ARBA00023136"/>
    </source>
</evidence>
<dbReference type="AlphaFoldDB" id="A0AAI8VUV7"/>
<dbReference type="GO" id="GO:0005640">
    <property type="term" value="C:nuclear outer membrane"/>
    <property type="evidence" value="ECO:0007669"/>
    <property type="project" value="UniProtKB-SubCell"/>
</dbReference>
<evidence type="ECO:0000256" key="1">
    <source>
        <dbReference type="ARBA" id="ARBA00007387"/>
    </source>
</evidence>
<keyword evidence="2" id="KW-0812">Transmembrane</keyword>
<keyword evidence="4" id="KW-0472">Membrane</keyword>
<comment type="subcellular location">
    <subcellularLocation>
        <location evidence="6">Nucleus outer membrane</location>
        <topology evidence="6">Single-pass membrane protein</topology>
    </subcellularLocation>
</comment>
<keyword evidence="5" id="KW-0539">Nucleus</keyword>
<comment type="similarity">
    <text evidence="1">Belongs to the TMEM53 family.</text>
</comment>
<sequence>MASNQPLAVTPKPLSMMTELSPLVSIYESKNAAVPPSTSAPAPRLILMASWMDAQDVHIAKYITQYQAIYPTSSILLVKFFMKEILFVSMAQKAVQTAISYLRSQIDAGTLSASPTQPEILVHLFSNGGAISMREIYLSFKQTTGGQPFPSHTAVFDSCPGVYSSKNVYNAFLLYGFPQGLKRMIARPFVAMLVLTLWVFFRPLRFLAGEDPLAKSARILNDRRLVRQTNRAYVYGTVDTMVDCRHVDAHAKAAVAKGYDVRREVYERSPHVSHMRTDTERYWKIFTEIWEKAVSTV</sequence>
<reference evidence="7" key="1">
    <citation type="submission" date="2023-10" db="EMBL/GenBank/DDBJ databases">
        <authorList>
            <person name="Hackl T."/>
        </authorList>
    </citation>
    <scope>NUCLEOTIDE SEQUENCE</scope>
</reference>
<dbReference type="PANTHER" id="PTHR12265:SF30">
    <property type="entry name" value="TRANSMEMBRANE PROTEIN 53"/>
    <property type="match status" value="1"/>
</dbReference>
<evidence type="ECO:0000256" key="6">
    <source>
        <dbReference type="ARBA" id="ARBA00034303"/>
    </source>
</evidence>
<dbReference type="PANTHER" id="PTHR12265">
    <property type="entry name" value="TRANSMEMBRANE PROTEIN 53"/>
    <property type="match status" value="1"/>
</dbReference>
<dbReference type="InterPro" id="IPR008547">
    <property type="entry name" value="DUF829_TMEM53"/>
</dbReference>
<protein>
    <submittedName>
        <fullName evidence="7">Uu.00g064830.m01.CDS01</fullName>
    </submittedName>
</protein>
<organism evidence="7 8">
    <name type="scientific">Anthostomella pinea</name>
    <dbReference type="NCBI Taxonomy" id="933095"/>
    <lineage>
        <taxon>Eukaryota</taxon>
        <taxon>Fungi</taxon>
        <taxon>Dikarya</taxon>
        <taxon>Ascomycota</taxon>
        <taxon>Pezizomycotina</taxon>
        <taxon>Sordariomycetes</taxon>
        <taxon>Xylariomycetidae</taxon>
        <taxon>Xylariales</taxon>
        <taxon>Xylariaceae</taxon>
        <taxon>Anthostomella</taxon>
    </lineage>
</organism>
<evidence type="ECO:0000256" key="3">
    <source>
        <dbReference type="ARBA" id="ARBA00022989"/>
    </source>
</evidence>
<dbReference type="Proteomes" id="UP001295740">
    <property type="component" value="Unassembled WGS sequence"/>
</dbReference>
<dbReference type="InterPro" id="IPR029058">
    <property type="entry name" value="AB_hydrolase_fold"/>
</dbReference>
<evidence type="ECO:0000313" key="7">
    <source>
        <dbReference type="EMBL" id="CAJ2510858.1"/>
    </source>
</evidence>
<dbReference type="Pfam" id="PF05705">
    <property type="entry name" value="DUF829"/>
    <property type="match status" value="1"/>
</dbReference>
<evidence type="ECO:0000256" key="5">
    <source>
        <dbReference type="ARBA" id="ARBA00023242"/>
    </source>
</evidence>
<evidence type="ECO:0000313" key="8">
    <source>
        <dbReference type="Proteomes" id="UP001295740"/>
    </source>
</evidence>
<dbReference type="SUPFAM" id="SSF53474">
    <property type="entry name" value="alpha/beta-Hydrolases"/>
    <property type="match status" value="1"/>
</dbReference>